<accession>A0A1M5ZBP8</accession>
<evidence type="ECO:0000313" key="3">
    <source>
        <dbReference type="Proteomes" id="UP000184241"/>
    </source>
</evidence>
<dbReference type="AlphaFoldDB" id="A0A1M5ZBP8"/>
<sequence>MNEKIEKLMKTFEDLRFDSLIFIFGFGDGEYLDALLSCCCEKNTIYIIEPDLEQIERNKDNIKEQNVFLITYDEEKLEILLRSTINSRNFVNLFLDKYGDYDKKYKDEYNKFINLIDTSYYSVATFLYTNKSFKNIFIDNIFSNIDCINESTSLDLFMDYNKDIPAIIVSAGPSLDRNIKDMIKFKEKLKNFFIVAGNRTLKPLLDNGIIPDIIVSIDPQEVTYNMLKEILNVKIPLVFYEQSNSKLVAEYEGDKIFTTQGLFTCIKGLEDMSICFSGGSVAHCCTDIAVKIGCNPIIFAGQDFGYTYDKHHAEIAKLDIDKEINNLNVIKTKDVFGNEILTDRLLNLYRKNMEFYIKYFTKFSGKSFLNVSYGADIEGAEFKELSEILNEYNSNNLKKTLKIEEKSKIDVEKIKIEVFNHIENTILEATKAAKICEEITEEIIDENTVKKFAETLEVIDRFVKNPNSLFFKGYLEEFLFNIKEKYFKMSAKEYPILTNNLIYQSKVFSSYFKELIKMLEEVKIVIKPYIDKLDD</sequence>
<dbReference type="InterPro" id="IPR002826">
    <property type="entry name" value="MptE-like"/>
</dbReference>
<dbReference type="PANTHER" id="PTHR41786">
    <property type="entry name" value="MOTILITY ACCESSORY FACTOR MAF"/>
    <property type="match status" value="1"/>
</dbReference>
<feature type="domain" description="6-hydroxymethylpterin diphosphokinase MptE-like" evidence="1">
    <location>
        <begin position="140"/>
        <end position="308"/>
    </location>
</feature>
<proteinExistence type="predicted"/>
<gene>
    <name evidence="2" type="ORF">SAMN02745941_02753</name>
</gene>
<dbReference type="PANTHER" id="PTHR41786:SF1">
    <property type="entry name" value="6-HYDROXYMETHYLPTERIN DIPHOSPHOKINASE MPTE-LIKE DOMAIN-CONTAINING PROTEIN"/>
    <property type="match status" value="1"/>
</dbReference>
<dbReference type="EMBL" id="FQXU01000008">
    <property type="protein sequence ID" value="SHI21657.1"/>
    <property type="molecule type" value="Genomic_DNA"/>
</dbReference>
<evidence type="ECO:0000259" key="1">
    <source>
        <dbReference type="Pfam" id="PF01973"/>
    </source>
</evidence>
<name>A0A1M5ZBP8_9CLOT</name>
<dbReference type="RefSeq" id="WP_073020265.1">
    <property type="nucleotide sequence ID" value="NZ_FQXU01000008.1"/>
</dbReference>
<organism evidence="2 3">
    <name type="scientific">Clostridium intestinale DSM 6191</name>
    <dbReference type="NCBI Taxonomy" id="1121320"/>
    <lineage>
        <taxon>Bacteria</taxon>
        <taxon>Bacillati</taxon>
        <taxon>Bacillota</taxon>
        <taxon>Clostridia</taxon>
        <taxon>Eubacteriales</taxon>
        <taxon>Clostridiaceae</taxon>
        <taxon>Clostridium</taxon>
    </lineage>
</organism>
<evidence type="ECO:0000313" key="2">
    <source>
        <dbReference type="EMBL" id="SHI21657.1"/>
    </source>
</evidence>
<protein>
    <submittedName>
        <fullName evidence="2">Uncharacterized conserved protein</fullName>
    </submittedName>
</protein>
<dbReference type="Proteomes" id="UP000184241">
    <property type="component" value="Unassembled WGS sequence"/>
</dbReference>
<dbReference type="Pfam" id="PF01973">
    <property type="entry name" value="MptE-like"/>
    <property type="match status" value="1"/>
</dbReference>
<reference evidence="2 3" key="1">
    <citation type="submission" date="2016-11" db="EMBL/GenBank/DDBJ databases">
        <authorList>
            <person name="Jaros S."/>
            <person name="Januszkiewicz K."/>
            <person name="Wedrychowicz H."/>
        </authorList>
    </citation>
    <scope>NUCLEOTIDE SEQUENCE [LARGE SCALE GENOMIC DNA]</scope>
    <source>
        <strain evidence="2 3">DSM 6191</strain>
    </source>
</reference>